<protein>
    <submittedName>
        <fullName evidence="2">Glycosyltransferase</fullName>
    </submittedName>
</protein>
<dbReference type="PANTHER" id="PTHR46401:SF2">
    <property type="entry name" value="GLYCOSYLTRANSFERASE WBBK-RELATED"/>
    <property type="match status" value="1"/>
</dbReference>
<dbReference type="Proteomes" id="UP000430272">
    <property type="component" value="Unassembled WGS sequence"/>
</dbReference>
<evidence type="ECO:0000256" key="1">
    <source>
        <dbReference type="ARBA" id="ARBA00022679"/>
    </source>
</evidence>
<proteinExistence type="predicted"/>
<keyword evidence="1 2" id="KW-0808">Transferase</keyword>
<reference evidence="2 3" key="1">
    <citation type="submission" date="2019-12" db="EMBL/GenBank/DDBJ databases">
        <title>Genomic-based taxomic classification of the family Erythrobacteraceae.</title>
        <authorList>
            <person name="Xu L."/>
        </authorList>
    </citation>
    <scope>NUCLEOTIDE SEQUENCE [LARGE SCALE GENOMIC DNA]</scope>
    <source>
        <strain evidence="2 3">JCM 17468</strain>
    </source>
</reference>
<dbReference type="CDD" id="cd03801">
    <property type="entry name" value="GT4_PimA-like"/>
    <property type="match status" value="1"/>
</dbReference>
<gene>
    <name evidence="2" type="ORF">GRI47_09915</name>
</gene>
<organism evidence="2 3">
    <name type="scientific">Qipengyuania pelagi</name>
    <dbReference type="NCBI Taxonomy" id="994320"/>
    <lineage>
        <taxon>Bacteria</taxon>
        <taxon>Pseudomonadati</taxon>
        <taxon>Pseudomonadota</taxon>
        <taxon>Alphaproteobacteria</taxon>
        <taxon>Sphingomonadales</taxon>
        <taxon>Erythrobacteraceae</taxon>
        <taxon>Qipengyuania</taxon>
    </lineage>
</organism>
<dbReference type="SUPFAM" id="SSF53756">
    <property type="entry name" value="UDP-Glycosyltransferase/glycogen phosphorylase"/>
    <property type="match status" value="1"/>
</dbReference>
<dbReference type="GO" id="GO:0016757">
    <property type="term" value="F:glycosyltransferase activity"/>
    <property type="evidence" value="ECO:0007669"/>
    <property type="project" value="TreeGrafter"/>
</dbReference>
<dbReference type="RefSeq" id="WP_160661074.1">
    <property type="nucleotide sequence ID" value="NZ_BAABDV010000001.1"/>
</dbReference>
<sequence>MTSSERPVATIVSKQRLLGSTNGSSTYLLSIARSIEQAGYEIHLIQPSPAIAGRTPLMRFLPEMRVFAEHKIRGAVKTGSRALFLSPKVWTGFMGGAARLLLRKIGIRGSLVADRKAPYAVASDWSSEDIAFLASAISPRTRLIVADYIFCAPAFEFGPPDVSRATVMHDLFHSRAGGGADSVAIISREREIALLAEADAIFAIQEAEAAFCRETVPDTETVLVPMPAEPVERVQEGSDDLVLFVGSDTAPNIVGLEWFLDSVWPHVRTKRPDCRLKIAGTVHRAFAGRAWDGVDFLGLVDDLGALYTECGVVISPLTFGSGLKIKLVEALARGKAVIATSVTLQGVEDICRDAVIQTDDATIFADALVDLAGSSHSRRDLAQRALTCAQRNFSPDTTHRDLRNWCEKARA</sequence>
<dbReference type="EMBL" id="WTYD01000001">
    <property type="protein sequence ID" value="MXO54317.1"/>
    <property type="molecule type" value="Genomic_DNA"/>
</dbReference>
<dbReference type="GO" id="GO:0009103">
    <property type="term" value="P:lipopolysaccharide biosynthetic process"/>
    <property type="evidence" value="ECO:0007669"/>
    <property type="project" value="TreeGrafter"/>
</dbReference>
<dbReference type="AlphaFoldDB" id="A0A844YAB5"/>
<dbReference type="OrthoDB" id="9807795at2"/>
<accession>A0A844YAB5</accession>
<evidence type="ECO:0000313" key="3">
    <source>
        <dbReference type="Proteomes" id="UP000430272"/>
    </source>
</evidence>
<keyword evidence="3" id="KW-1185">Reference proteome</keyword>
<evidence type="ECO:0000313" key="2">
    <source>
        <dbReference type="EMBL" id="MXO54317.1"/>
    </source>
</evidence>
<name>A0A844YAB5_9SPHN</name>
<dbReference type="Gene3D" id="3.40.50.2000">
    <property type="entry name" value="Glycogen Phosphorylase B"/>
    <property type="match status" value="1"/>
</dbReference>
<dbReference type="PANTHER" id="PTHR46401">
    <property type="entry name" value="GLYCOSYLTRANSFERASE WBBK-RELATED"/>
    <property type="match status" value="1"/>
</dbReference>
<comment type="caution">
    <text evidence="2">The sequence shown here is derived from an EMBL/GenBank/DDBJ whole genome shotgun (WGS) entry which is preliminary data.</text>
</comment>
<dbReference type="Pfam" id="PF13692">
    <property type="entry name" value="Glyco_trans_1_4"/>
    <property type="match status" value="1"/>
</dbReference>